<evidence type="ECO:0000256" key="4">
    <source>
        <dbReference type="ARBA" id="ARBA00023002"/>
    </source>
</evidence>
<evidence type="ECO:0000256" key="2">
    <source>
        <dbReference type="ARBA" id="ARBA00022630"/>
    </source>
</evidence>
<dbReference type="EMBL" id="LYCR01000002">
    <property type="protein sequence ID" value="OGM50599.1"/>
    <property type="molecule type" value="Genomic_DNA"/>
</dbReference>
<dbReference type="OrthoDB" id="1878542at2759"/>
<dbReference type="GO" id="GO:0071949">
    <property type="term" value="F:FAD binding"/>
    <property type="evidence" value="ECO:0007669"/>
    <property type="project" value="InterPro"/>
</dbReference>
<evidence type="ECO:0000313" key="7">
    <source>
        <dbReference type="EMBL" id="OGM50599.1"/>
    </source>
</evidence>
<evidence type="ECO:0000256" key="5">
    <source>
        <dbReference type="ARBA" id="ARBA00023033"/>
    </source>
</evidence>
<dbReference type="GO" id="GO:0004497">
    <property type="term" value="F:monooxygenase activity"/>
    <property type="evidence" value="ECO:0007669"/>
    <property type="project" value="UniProtKB-KW"/>
</dbReference>
<evidence type="ECO:0000259" key="6">
    <source>
        <dbReference type="Pfam" id="PF01494"/>
    </source>
</evidence>
<organism evidence="7 8">
    <name type="scientific">Aspergillus bombycis</name>
    <dbReference type="NCBI Taxonomy" id="109264"/>
    <lineage>
        <taxon>Eukaryota</taxon>
        <taxon>Fungi</taxon>
        <taxon>Dikarya</taxon>
        <taxon>Ascomycota</taxon>
        <taxon>Pezizomycotina</taxon>
        <taxon>Eurotiomycetes</taxon>
        <taxon>Eurotiomycetidae</taxon>
        <taxon>Eurotiales</taxon>
        <taxon>Aspergillaceae</taxon>
        <taxon>Aspergillus</taxon>
    </lineage>
</organism>
<keyword evidence="5" id="KW-0503">Monooxygenase</keyword>
<comment type="caution">
    <text evidence="7">The sequence shown here is derived from an EMBL/GenBank/DDBJ whole genome shotgun (WGS) entry which is preliminary data.</text>
</comment>
<dbReference type="Pfam" id="PF01494">
    <property type="entry name" value="FAD_binding_3"/>
    <property type="match status" value="1"/>
</dbReference>
<dbReference type="AlphaFoldDB" id="A0A1F8AGR1"/>
<evidence type="ECO:0000256" key="3">
    <source>
        <dbReference type="ARBA" id="ARBA00022827"/>
    </source>
</evidence>
<keyword evidence="2" id="KW-0285">Flavoprotein</keyword>
<accession>A0A1F8AGR1</accession>
<dbReference type="PANTHER" id="PTHR13789:SF311">
    <property type="entry name" value="HYDROXYLASE, PUTATIVE (AFU_ORTHOLOGUE AFUA_5G10180)-RELATED"/>
    <property type="match status" value="1"/>
</dbReference>
<evidence type="ECO:0000313" key="8">
    <source>
        <dbReference type="Proteomes" id="UP000179179"/>
    </source>
</evidence>
<protein>
    <submittedName>
        <fullName evidence="7">Salicylate hydroxylase</fullName>
    </submittedName>
</protein>
<feature type="non-terminal residue" evidence="7">
    <location>
        <position position="1"/>
    </location>
</feature>
<feature type="domain" description="FAD-binding" evidence="6">
    <location>
        <begin position="18"/>
        <end position="364"/>
    </location>
</feature>
<keyword evidence="3" id="KW-0274">FAD</keyword>
<keyword evidence="8" id="KW-1185">Reference proteome</keyword>
<dbReference type="PRINTS" id="PR00420">
    <property type="entry name" value="RNGMNOXGNASE"/>
</dbReference>
<dbReference type="GeneID" id="34444205"/>
<dbReference type="SUPFAM" id="SSF54373">
    <property type="entry name" value="FAD-linked reductases, C-terminal domain"/>
    <property type="match status" value="1"/>
</dbReference>
<dbReference type="InterPro" id="IPR050493">
    <property type="entry name" value="FAD-dep_Monooxygenase_BioMet"/>
</dbReference>
<evidence type="ECO:0000256" key="1">
    <source>
        <dbReference type="ARBA" id="ARBA00007992"/>
    </source>
</evidence>
<dbReference type="PANTHER" id="PTHR13789">
    <property type="entry name" value="MONOOXYGENASE"/>
    <property type="match status" value="1"/>
</dbReference>
<gene>
    <name evidence="7" type="ORF">ABOM_000815</name>
</gene>
<sequence>RHGHQDLPLQYHGRTTTMRVIIVGAGIGGLTCAIACRCENLDVIVLERSSELLPVGAGIQIPPNGVRVLQELDLKQEVLQKGAIVESMDLRRYKNGGLIAPWNVVRRSLESTGHRGCMYPVLLPGLLSMLVSHLSSIIHRADYQQILFDRAMIMGVTVRFGATVEDLDFQDMQVVLKGGQTVAGDVIIGADGLWSKVRDTIFDRHLPPIETGDMAYRAVFPRKQLEDLGDPEIGSLCSKTSVTAWLGPEKHAVFYPVRGGEEFNLVLLLPDNLPAGVRTIEGDLEGMKSGFRDWDATLQKLISCISSVVRWKLCHLPELDTWSKNSVTLLGDACHPTLPYQAQGAAMASEDGAVLGLLLGSVVKRLESQTDSSDVTLRDLVSESLTVYEGLRKARTTANVNGALRNRGAFHMQDGILQWMRDLVLGYSGMTHETDWIGLMSRRQSHTLAFDTIQDCKRRIKEA</sequence>
<dbReference type="Gene3D" id="3.50.50.60">
    <property type="entry name" value="FAD/NAD(P)-binding domain"/>
    <property type="match status" value="1"/>
</dbReference>
<keyword evidence="4" id="KW-0560">Oxidoreductase</keyword>
<dbReference type="STRING" id="109264.A0A1F8AGR1"/>
<dbReference type="Proteomes" id="UP000179179">
    <property type="component" value="Unassembled WGS sequence"/>
</dbReference>
<proteinExistence type="inferred from homology"/>
<comment type="similarity">
    <text evidence="1">Belongs to the paxM FAD-dependent monooxygenase family.</text>
</comment>
<name>A0A1F8AGR1_9EURO</name>
<dbReference type="InterPro" id="IPR002938">
    <property type="entry name" value="FAD-bd"/>
</dbReference>
<reference evidence="7 8" key="1">
    <citation type="journal article" date="2016" name="Genome Biol. Evol.">
        <title>Draft genome sequence of an aflatoxigenic Aspergillus species, A. bombycis.</title>
        <authorList>
            <person name="Moore G.G."/>
            <person name="Mack B.M."/>
            <person name="Beltz S.B."/>
            <person name="Gilbert M.K."/>
        </authorList>
    </citation>
    <scope>NUCLEOTIDE SEQUENCE [LARGE SCALE GENOMIC DNA]</scope>
    <source>
        <strain evidence="8">NRRL 26010</strain>
    </source>
</reference>
<dbReference type="InterPro" id="IPR036188">
    <property type="entry name" value="FAD/NAD-bd_sf"/>
</dbReference>
<dbReference type="RefSeq" id="XP_022394316.1">
    <property type="nucleotide sequence ID" value="XM_022527945.1"/>
</dbReference>
<dbReference type="SUPFAM" id="SSF51905">
    <property type="entry name" value="FAD/NAD(P)-binding domain"/>
    <property type="match status" value="1"/>
</dbReference>